<keyword evidence="2" id="KW-1185">Reference proteome</keyword>
<proteinExistence type="predicted"/>
<protein>
    <submittedName>
        <fullName evidence="1">Uncharacterized protein</fullName>
    </submittedName>
</protein>
<dbReference type="Proteomes" id="UP000315783">
    <property type="component" value="Unassembled WGS sequence"/>
</dbReference>
<accession>A0A545UZ72</accession>
<dbReference type="EMBL" id="SPUK01000009">
    <property type="protein sequence ID" value="TQV94771.1"/>
    <property type="molecule type" value="Genomic_DNA"/>
</dbReference>
<dbReference type="AlphaFoldDB" id="A0A545UZ72"/>
<name>A0A545UZ72_9HYPO</name>
<reference evidence="1 2" key="1">
    <citation type="journal article" date="2019" name="Appl. Microbiol. Biotechnol.">
        <title>Genome sequence of Isaria javanica and comparative genome analysis insights into family S53 peptidase evolution in fungal entomopathogens.</title>
        <authorList>
            <person name="Lin R."/>
            <person name="Zhang X."/>
            <person name="Xin B."/>
            <person name="Zou M."/>
            <person name="Gao Y."/>
            <person name="Qin F."/>
            <person name="Hu Q."/>
            <person name="Xie B."/>
            <person name="Cheng X."/>
        </authorList>
    </citation>
    <scope>NUCLEOTIDE SEQUENCE [LARGE SCALE GENOMIC DNA]</scope>
    <source>
        <strain evidence="1 2">IJ1G</strain>
    </source>
</reference>
<organism evidence="1 2">
    <name type="scientific">Cordyceps javanica</name>
    <dbReference type="NCBI Taxonomy" id="43265"/>
    <lineage>
        <taxon>Eukaryota</taxon>
        <taxon>Fungi</taxon>
        <taxon>Dikarya</taxon>
        <taxon>Ascomycota</taxon>
        <taxon>Pezizomycotina</taxon>
        <taxon>Sordariomycetes</taxon>
        <taxon>Hypocreomycetidae</taxon>
        <taxon>Hypocreales</taxon>
        <taxon>Cordycipitaceae</taxon>
        <taxon>Cordyceps</taxon>
    </lineage>
</organism>
<evidence type="ECO:0000313" key="1">
    <source>
        <dbReference type="EMBL" id="TQV94771.1"/>
    </source>
</evidence>
<sequence length="129" mass="14364">MSTSIKRRRALLAVPVSVRHGIDTPSYLGRLFSPVVQPVSRLAIASIARTHLHTHTYPNITHTEVRKRSVATGASLLARRPTTPRCTENLRVGAAHVLRGAGLTTSFFWRPSRRCSQTCHYASKPRIEL</sequence>
<evidence type="ECO:0000313" key="2">
    <source>
        <dbReference type="Proteomes" id="UP000315783"/>
    </source>
</evidence>
<gene>
    <name evidence="1" type="ORF">IF1G_06782</name>
</gene>
<comment type="caution">
    <text evidence="1">The sequence shown here is derived from an EMBL/GenBank/DDBJ whole genome shotgun (WGS) entry which is preliminary data.</text>
</comment>